<dbReference type="Proteomes" id="UP000789572">
    <property type="component" value="Unassembled WGS sequence"/>
</dbReference>
<dbReference type="GO" id="GO:0003677">
    <property type="term" value="F:DNA binding"/>
    <property type="evidence" value="ECO:0007669"/>
    <property type="project" value="UniProtKB-UniRule"/>
</dbReference>
<keyword evidence="1" id="KW-0539">Nucleus</keyword>
<evidence type="ECO:0000256" key="1">
    <source>
        <dbReference type="PROSITE-ProRule" id="PRU00267"/>
    </source>
</evidence>
<protein>
    <submittedName>
        <fullName evidence="3">10448_t:CDS:1</fullName>
    </submittedName>
</protein>
<name>A0A9N9D0W8_9GLOM</name>
<feature type="non-terminal residue" evidence="3">
    <location>
        <position position="123"/>
    </location>
</feature>
<dbReference type="GO" id="GO:0005634">
    <property type="term" value="C:nucleus"/>
    <property type="evidence" value="ECO:0007669"/>
    <property type="project" value="UniProtKB-UniRule"/>
</dbReference>
<evidence type="ECO:0000313" key="3">
    <source>
        <dbReference type="EMBL" id="CAG8618995.1"/>
    </source>
</evidence>
<dbReference type="SUPFAM" id="SSF47095">
    <property type="entry name" value="HMG-box"/>
    <property type="match status" value="1"/>
</dbReference>
<evidence type="ECO:0000259" key="2">
    <source>
        <dbReference type="PROSITE" id="PS50118"/>
    </source>
</evidence>
<reference evidence="3" key="1">
    <citation type="submission" date="2021-06" db="EMBL/GenBank/DDBJ databases">
        <authorList>
            <person name="Kallberg Y."/>
            <person name="Tangrot J."/>
            <person name="Rosling A."/>
        </authorList>
    </citation>
    <scope>NUCLEOTIDE SEQUENCE</scope>
    <source>
        <strain evidence="3">IA702</strain>
    </source>
</reference>
<dbReference type="Pfam" id="PF00505">
    <property type="entry name" value="HMG_box"/>
    <property type="match status" value="1"/>
</dbReference>
<feature type="domain" description="HMG box" evidence="2">
    <location>
        <begin position="50"/>
        <end position="118"/>
    </location>
</feature>
<dbReference type="AlphaFoldDB" id="A0A9N9D0W8"/>
<dbReference type="Gene3D" id="1.10.30.10">
    <property type="entry name" value="High mobility group box domain"/>
    <property type="match status" value="1"/>
</dbReference>
<dbReference type="EMBL" id="CAJVPJ010002342">
    <property type="protein sequence ID" value="CAG8618995.1"/>
    <property type="molecule type" value="Genomic_DNA"/>
</dbReference>
<dbReference type="SMART" id="SM00398">
    <property type="entry name" value="HMG"/>
    <property type="match status" value="1"/>
</dbReference>
<dbReference type="OrthoDB" id="2400486at2759"/>
<feature type="DNA-binding region" description="HMG box" evidence="1">
    <location>
        <begin position="50"/>
        <end position="118"/>
    </location>
</feature>
<dbReference type="CDD" id="cd01389">
    <property type="entry name" value="HMG-box_ROX1-like"/>
    <property type="match status" value="1"/>
</dbReference>
<comment type="caution">
    <text evidence="3">The sequence shown here is derived from an EMBL/GenBank/DDBJ whole genome shotgun (WGS) entry which is preliminary data.</text>
</comment>
<dbReference type="InterPro" id="IPR009071">
    <property type="entry name" value="HMG_box_dom"/>
</dbReference>
<keyword evidence="1" id="KW-0238">DNA-binding</keyword>
<organism evidence="3 4">
    <name type="scientific">Paraglomus occultum</name>
    <dbReference type="NCBI Taxonomy" id="144539"/>
    <lineage>
        <taxon>Eukaryota</taxon>
        <taxon>Fungi</taxon>
        <taxon>Fungi incertae sedis</taxon>
        <taxon>Mucoromycota</taxon>
        <taxon>Glomeromycotina</taxon>
        <taxon>Glomeromycetes</taxon>
        <taxon>Paraglomerales</taxon>
        <taxon>Paraglomeraceae</taxon>
        <taxon>Paraglomus</taxon>
    </lineage>
</organism>
<sequence length="123" mass="14684">MENFIEIKFDQDPFKKTRHANWMKNPPTPLGMELEELLNPSDRKPDRANPPRPQGPFVLYRRNFNALMKRTPHYINFNETSTLAKFRWDNASEVEKEFFHMLADKAKEIHAGLYPNYKYQPTK</sequence>
<gene>
    <name evidence="3" type="ORF">POCULU_LOCUS8328</name>
</gene>
<dbReference type="InterPro" id="IPR036910">
    <property type="entry name" value="HMG_box_dom_sf"/>
</dbReference>
<proteinExistence type="predicted"/>
<accession>A0A9N9D0W8</accession>
<keyword evidence="4" id="KW-1185">Reference proteome</keyword>
<evidence type="ECO:0000313" key="4">
    <source>
        <dbReference type="Proteomes" id="UP000789572"/>
    </source>
</evidence>
<dbReference type="PROSITE" id="PS50118">
    <property type="entry name" value="HMG_BOX_2"/>
    <property type="match status" value="1"/>
</dbReference>